<evidence type="ECO:0000313" key="2">
    <source>
        <dbReference type="WBParaSite" id="RSKR_0000594100.1"/>
    </source>
</evidence>
<evidence type="ECO:0000313" key="1">
    <source>
        <dbReference type="Proteomes" id="UP000095286"/>
    </source>
</evidence>
<dbReference type="Proteomes" id="UP000095286">
    <property type="component" value="Unplaced"/>
</dbReference>
<sequence length="1026" mass="116721">MISVIGILLCLACQTLKADHFGNFNEDSKVYSTLSSSAQIDEGSGIDGFLMDELEVAEGTVTSKVQENGLFGNSRSVPIPIEMEKMLYAGRHVYDKYSTPTQGNEPTQVNLSMYIEGLSSFRTQTMDFAVDVYFQQYWKDSRLSHNESKRILIRDKKILERMWYPDVYFANARIAFFQEVTQPNFLVWIERDGTILYDTRVSMSVMCQMDLTKWPLDSQLCNLRILSYAFNIEELDIKWILDSPITRNPAIAMSDMYIVSLQPGWCDGNYSTGIWSCVTADFFLKREIRHHIMQSYVPTALIVVISWFSFWLDVSSTPARVSLSITTLLTLSTQANASRVGLEAGLRAIDVWMGVCTLMVFATMVEFTTVIYVQRQGGAKYEMKKEYFKINVTNVNHLFHKVAIRALIKAKAQNLIRELPLTEQIVYRECVKDGMKINLLARCVVQLFNTRDRMIAEGALKLPVEENYPKPKYYNLKKRKRINIPLKLSRIKRKKRDTLLYRFQTKTNFVMLPINEELERIRLQELKLPLNLRNLKRLERYQKMSKYVKDYSESLAKTNEKTLTQFNSPTKMKVKGDTESEKSVTSMFEQIVSFIQGLASTHKQKLSFLSPRLFNVIPGCNDQTKCKNRFLSPSMFSFHKNDGILPLPDIMGNVFSNSDDMNLWLNFLIEISGASEKLQKTVDNLGSKIVEMEEQIYPAIISMQRMEDKMKRIRDSYNYVQKDEIQRKGYTFMNENQAKLFYSDKEAPILKESIDNLVKMSKEKLEARIENDIRELAGLGKENSSIDWFKQIHNATINNFIKGERIRRATDPEANNSANGIHLTTLAPFAFYNRINSGVTLEIVTLSPHAFIFELMSSEALSFGTLNPRAFIASILTPSALIGRILSPGAFRIEVLSPRFLTLWVLSPEAGIIEILTPKFMDLKILSGERGIIQILSPRILSSHIYSPESDGILILSPSILSPGVGSGESQFIEILSPHILGGEGGSHGDVHGGHKETKTNETTGTSAIGEIPIMSQIPGNFRLIS</sequence>
<accession>A0AC35U0M9</accession>
<protein>
    <submittedName>
        <fullName evidence="2">Neur_chan_LBD domain-containing protein</fullName>
    </submittedName>
</protein>
<dbReference type="WBParaSite" id="RSKR_0000594100.1">
    <property type="protein sequence ID" value="RSKR_0000594100.1"/>
    <property type="gene ID" value="RSKR_0000594100"/>
</dbReference>
<organism evidence="1 2">
    <name type="scientific">Rhabditophanes sp. KR3021</name>
    <dbReference type="NCBI Taxonomy" id="114890"/>
    <lineage>
        <taxon>Eukaryota</taxon>
        <taxon>Metazoa</taxon>
        <taxon>Ecdysozoa</taxon>
        <taxon>Nematoda</taxon>
        <taxon>Chromadorea</taxon>
        <taxon>Rhabditida</taxon>
        <taxon>Tylenchina</taxon>
        <taxon>Panagrolaimomorpha</taxon>
        <taxon>Strongyloidoidea</taxon>
        <taxon>Alloionematidae</taxon>
        <taxon>Rhabditophanes</taxon>
    </lineage>
</organism>
<name>A0AC35U0M9_9BILA</name>
<proteinExistence type="predicted"/>
<reference evidence="2" key="1">
    <citation type="submission" date="2016-11" db="UniProtKB">
        <authorList>
            <consortium name="WormBaseParasite"/>
        </authorList>
    </citation>
    <scope>IDENTIFICATION</scope>
    <source>
        <strain evidence="2">KR3021</strain>
    </source>
</reference>